<dbReference type="AlphaFoldDB" id="A0A9P6G739"/>
<keyword evidence="15" id="KW-1185">Reference proteome</keyword>
<dbReference type="Pfam" id="PF00107">
    <property type="entry name" value="ADH_zinc_N"/>
    <property type="match status" value="1"/>
</dbReference>
<gene>
    <name evidence="14" type="ORF">PMIN01_12649</name>
</gene>
<evidence type="ECO:0000313" key="15">
    <source>
        <dbReference type="Proteomes" id="UP000756921"/>
    </source>
</evidence>
<evidence type="ECO:0000256" key="6">
    <source>
        <dbReference type="ARBA" id="ARBA00024843"/>
    </source>
</evidence>
<evidence type="ECO:0000256" key="2">
    <source>
        <dbReference type="ARBA" id="ARBA00008072"/>
    </source>
</evidence>
<organism evidence="14 15">
    <name type="scientific">Paraphaeosphaeria minitans</name>
    <dbReference type="NCBI Taxonomy" id="565426"/>
    <lineage>
        <taxon>Eukaryota</taxon>
        <taxon>Fungi</taxon>
        <taxon>Dikarya</taxon>
        <taxon>Ascomycota</taxon>
        <taxon>Pezizomycotina</taxon>
        <taxon>Dothideomycetes</taxon>
        <taxon>Pleosporomycetidae</taxon>
        <taxon>Pleosporales</taxon>
        <taxon>Massarineae</taxon>
        <taxon>Didymosphaeriaceae</taxon>
        <taxon>Paraphaeosphaeria</taxon>
    </lineage>
</organism>
<accession>A0A9P6G739</accession>
<feature type="domain" description="Alcohol dehydrogenase-like N-terminal" evidence="13">
    <location>
        <begin position="120"/>
        <end position="205"/>
    </location>
</feature>
<dbReference type="EC" id="1.1.1.9" evidence="8"/>
<keyword evidence="4 10" id="KW-0862">Zinc</keyword>
<evidence type="ECO:0000259" key="13">
    <source>
        <dbReference type="Pfam" id="PF08240"/>
    </source>
</evidence>
<dbReference type="Pfam" id="PF08240">
    <property type="entry name" value="ADH_N"/>
    <property type="match status" value="1"/>
</dbReference>
<evidence type="ECO:0000313" key="14">
    <source>
        <dbReference type="EMBL" id="KAF9728959.1"/>
    </source>
</evidence>
<dbReference type="GO" id="GO:0003939">
    <property type="term" value="F:L-iditol 2-dehydrogenase (NAD+) activity"/>
    <property type="evidence" value="ECO:0007669"/>
    <property type="project" value="TreeGrafter"/>
</dbReference>
<proteinExistence type="inferred from homology"/>
<dbReference type="PANTHER" id="PTHR43161">
    <property type="entry name" value="SORBITOL DEHYDROGENASE"/>
    <property type="match status" value="1"/>
</dbReference>
<keyword evidence="5" id="KW-0560">Oxidoreductase</keyword>
<evidence type="ECO:0000256" key="9">
    <source>
        <dbReference type="ARBA" id="ARBA00030139"/>
    </source>
</evidence>
<feature type="region of interest" description="Disordered" evidence="11">
    <location>
        <begin position="31"/>
        <end position="54"/>
    </location>
</feature>
<dbReference type="InterPro" id="IPR036291">
    <property type="entry name" value="NAD(P)-bd_dom_sf"/>
</dbReference>
<evidence type="ECO:0000256" key="8">
    <source>
        <dbReference type="ARBA" id="ARBA00026119"/>
    </source>
</evidence>
<dbReference type="SUPFAM" id="SSF50129">
    <property type="entry name" value="GroES-like"/>
    <property type="match status" value="1"/>
</dbReference>
<dbReference type="Gene3D" id="3.90.180.10">
    <property type="entry name" value="Medium-chain alcohol dehydrogenases, catalytic domain"/>
    <property type="match status" value="2"/>
</dbReference>
<keyword evidence="3 10" id="KW-0479">Metal-binding</keyword>
<evidence type="ECO:0000256" key="1">
    <source>
        <dbReference type="ARBA" id="ARBA00001947"/>
    </source>
</evidence>
<evidence type="ECO:0000259" key="12">
    <source>
        <dbReference type="Pfam" id="PF00107"/>
    </source>
</evidence>
<evidence type="ECO:0000256" key="5">
    <source>
        <dbReference type="ARBA" id="ARBA00023002"/>
    </source>
</evidence>
<evidence type="ECO:0000256" key="7">
    <source>
        <dbReference type="ARBA" id="ARBA00025713"/>
    </source>
</evidence>
<comment type="function">
    <text evidence="6">Xylitol dehydrogenase which catalyzes the conversion of xylitol to D-xylulose. Xylose is a major component of hemicelluloses such as xylan. Most fungi utilize D-xylose via three enzymatic reactions, xylose reductase (XR), xylitol dehydrogenase (XDH), and xylulokinase, to form xylulose 5-phosphate, which enters pentose phosphate pathway.</text>
</comment>
<dbReference type="InterPro" id="IPR011032">
    <property type="entry name" value="GroES-like_sf"/>
</dbReference>
<feature type="region of interest" description="Disordered" evidence="11">
    <location>
        <begin position="474"/>
        <end position="496"/>
    </location>
</feature>
<dbReference type="GO" id="GO:0008270">
    <property type="term" value="F:zinc ion binding"/>
    <property type="evidence" value="ECO:0007669"/>
    <property type="project" value="InterPro"/>
</dbReference>
<evidence type="ECO:0000256" key="3">
    <source>
        <dbReference type="ARBA" id="ARBA00022723"/>
    </source>
</evidence>
<evidence type="ECO:0000256" key="11">
    <source>
        <dbReference type="SAM" id="MobiDB-lite"/>
    </source>
</evidence>
<dbReference type="Gene3D" id="3.40.50.720">
    <property type="entry name" value="NAD(P)-binding Rossmann-like Domain"/>
    <property type="match status" value="1"/>
</dbReference>
<feature type="domain" description="Alcohol dehydrogenase-like C-terminal" evidence="12">
    <location>
        <begin position="268"/>
        <end position="350"/>
    </location>
</feature>
<dbReference type="Proteomes" id="UP000756921">
    <property type="component" value="Unassembled WGS sequence"/>
</dbReference>
<dbReference type="InterPro" id="IPR013154">
    <property type="entry name" value="ADH-like_N"/>
</dbReference>
<dbReference type="InterPro" id="IPR002328">
    <property type="entry name" value="ADH_Zn_CS"/>
</dbReference>
<reference evidence="14" key="1">
    <citation type="journal article" date="2020" name="Mol. Plant Microbe Interact.">
        <title>Genome Sequence of the Biocontrol Agent Coniothyrium minitans strain Conio (IMI 134523).</title>
        <authorList>
            <person name="Patel D."/>
            <person name="Shittu T.A."/>
            <person name="Baroncelli R."/>
            <person name="Muthumeenakshi S."/>
            <person name="Osborne T.H."/>
            <person name="Janganan T.K."/>
            <person name="Sreenivasaprasad S."/>
        </authorList>
    </citation>
    <scope>NUCLEOTIDE SEQUENCE</scope>
    <source>
        <strain evidence="14">Conio</strain>
    </source>
</reference>
<protein>
    <recommendedName>
        <fullName evidence="8">D-xylulose reductase</fullName>
        <ecNumber evidence="8">1.1.1.9</ecNumber>
    </recommendedName>
    <alternativeName>
        <fullName evidence="9">Xylitol dehydrogenase A</fullName>
    </alternativeName>
</protein>
<dbReference type="EMBL" id="WJXW01000017">
    <property type="protein sequence ID" value="KAF9728959.1"/>
    <property type="molecule type" value="Genomic_DNA"/>
</dbReference>
<dbReference type="SUPFAM" id="SSF51735">
    <property type="entry name" value="NAD(P)-binding Rossmann-fold domains"/>
    <property type="match status" value="1"/>
</dbReference>
<dbReference type="OrthoDB" id="3941538at2759"/>
<comment type="similarity">
    <text evidence="2 10">Belongs to the zinc-containing alcohol dehydrogenase family.</text>
</comment>
<dbReference type="PROSITE" id="PS00059">
    <property type="entry name" value="ADH_ZINC"/>
    <property type="match status" value="1"/>
</dbReference>
<comment type="cofactor">
    <cofactor evidence="1 10">
        <name>Zn(2+)</name>
        <dbReference type="ChEBI" id="CHEBI:29105"/>
    </cofactor>
</comment>
<dbReference type="GO" id="GO:0046526">
    <property type="term" value="F:D-xylulose reductase activity"/>
    <property type="evidence" value="ECO:0007669"/>
    <property type="project" value="UniProtKB-EC"/>
</dbReference>
<dbReference type="PANTHER" id="PTHR43161:SF9">
    <property type="entry name" value="SORBITOL DEHYDROGENASE"/>
    <property type="match status" value="1"/>
</dbReference>
<name>A0A9P6G739_9PLEO</name>
<feature type="region of interest" description="Disordered" evidence="11">
    <location>
        <begin position="570"/>
        <end position="597"/>
    </location>
</feature>
<evidence type="ECO:0000256" key="10">
    <source>
        <dbReference type="RuleBase" id="RU361277"/>
    </source>
</evidence>
<comment type="pathway">
    <text evidence="7">Carbohydrate degradation; L-arabinose degradation via L-arabinitol; D-xylulose 5-phosphate from L-arabinose (fungal route): step 4/5.</text>
</comment>
<dbReference type="InterPro" id="IPR013149">
    <property type="entry name" value="ADH-like_C"/>
</dbReference>
<sequence length="638" mass="69571">MFLCYRTHHTIPPSTGLFANHALVRENPLQTLESRQEKTNPSRENGDSHADYPDEESFHCALRSGRREDAPVPQIVEPHDVCWRLWERSPSTPFQLYNPPTHPPQVHFFRHDSISRTVDPAVAMTMGHEASGVISAIGPSVARVRPGDRVAIERGQLCRVCLPCKSGSYHLCKTMGFAADPGPPVTQGTLSKYYRIAEDFVYKVPGRCESGGGGAGGANERGGACAWRGSLARIESSWLASLPEDWNLQRGSWSETFVSDREHSAEQNAAALLDAVGLKEVETAIECSGAPVSVETGVYVLRDGGKYVQTGMGRPKMEFLLTVISEKELLVRGCFRYNTGDYVLAVSMIAKGLIDVKPMVSSTSEFEDAMGAWEKTARGEGIKKFDPGLPTESPPSDAGGEFVAAAEDELLAVFELPETEGLAASDVEGSVGFDAAVVDSDVESVVYRTGSSVVVELGAACVISASDLLRVRNRPTRPTSPYSNPHIPPKDESTSPMRNTDLSFEVVDVALWKVAPWCELSQIAIWNCEGPLCGCKRCYSETNRYFMAQFPRNATLQSLIAYKTTIARNSHQPRSYKGKRTHLEHGNASLGPRTRLNPAIRPELGSSDAYMHTTTGEGVTRAPIPATSTTSHVRMHSV</sequence>
<comment type="caution">
    <text evidence="14">The sequence shown here is derived from an EMBL/GenBank/DDBJ whole genome shotgun (WGS) entry which is preliminary data.</text>
</comment>
<feature type="region of interest" description="Disordered" evidence="11">
    <location>
        <begin position="618"/>
        <end position="638"/>
    </location>
</feature>
<evidence type="ECO:0000256" key="4">
    <source>
        <dbReference type="ARBA" id="ARBA00022833"/>
    </source>
</evidence>
<feature type="compositionally biased region" description="Basic and acidic residues" evidence="11">
    <location>
        <begin position="34"/>
        <end position="54"/>
    </location>
</feature>
<dbReference type="GO" id="GO:0006062">
    <property type="term" value="P:sorbitol catabolic process"/>
    <property type="evidence" value="ECO:0007669"/>
    <property type="project" value="TreeGrafter"/>
</dbReference>